<accession>A0A2H4J4D2</accession>
<proteinExistence type="predicted"/>
<dbReference type="EMBL" id="MF417901">
    <property type="protein sequence ID" value="ASN70072.1"/>
    <property type="molecule type" value="Genomic_DNA"/>
</dbReference>
<sequence>MAYEKIELVYALMSGDIYMARINDDGTMDLRNRRIATDDVMKAAAEWFIGNKKTVAHFRGHGTLAWIPEKDGLSPQDVKKHIEELKS</sequence>
<evidence type="ECO:0000313" key="1">
    <source>
        <dbReference type="EMBL" id="ASN70072.1"/>
    </source>
</evidence>
<organism evidence="1">
    <name type="scientific">uncultured Caudovirales phage</name>
    <dbReference type="NCBI Taxonomy" id="2100421"/>
    <lineage>
        <taxon>Viruses</taxon>
        <taxon>Duplodnaviria</taxon>
        <taxon>Heunggongvirae</taxon>
        <taxon>Uroviricota</taxon>
        <taxon>Caudoviricetes</taxon>
        <taxon>Peduoviridae</taxon>
        <taxon>Maltschvirus</taxon>
        <taxon>Maltschvirus maltsch</taxon>
    </lineage>
</organism>
<name>A0A2H4J4D2_9CAUD</name>
<dbReference type="Pfam" id="PF24233">
    <property type="entry name" value="DUF7446"/>
    <property type="match status" value="1"/>
</dbReference>
<gene>
    <name evidence="1" type="ORF">9S1_13</name>
</gene>
<reference evidence="1" key="1">
    <citation type="submission" date="2017-06" db="EMBL/GenBank/DDBJ databases">
        <title>Novel phages from South African skin metaviromes.</title>
        <authorList>
            <person name="van Zyl L.J."/>
            <person name="Abrahams Y."/>
            <person name="Stander E.A."/>
            <person name="Kirby B.M."/>
            <person name="Clavaud C."/>
            <person name="Farcet C."/>
            <person name="Breton L."/>
            <person name="Trindade M.I."/>
        </authorList>
    </citation>
    <scope>NUCLEOTIDE SEQUENCE</scope>
</reference>
<dbReference type="InterPro" id="IPR055869">
    <property type="entry name" value="DUF7446"/>
</dbReference>
<protein>
    <submittedName>
        <fullName evidence="1">Uncharacterized protein</fullName>
    </submittedName>
</protein>